<reference evidence="7 8" key="1">
    <citation type="submission" date="2023-09" db="EMBL/GenBank/DDBJ databases">
        <title>Nesidiocoris tenuis whole genome shotgun sequence.</title>
        <authorList>
            <person name="Shibata T."/>
            <person name="Shimoda M."/>
            <person name="Kobayashi T."/>
            <person name="Uehara T."/>
        </authorList>
    </citation>
    <scope>NUCLEOTIDE SEQUENCE [LARGE SCALE GENOMIC DNA]</scope>
    <source>
        <strain evidence="7 8">Japan</strain>
    </source>
</reference>
<feature type="domain" description="C2H2-type" evidence="6">
    <location>
        <begin position="398"/>
        <end position="425"/>
    </location>
</feature>
<feature type="compositionally biased region" description="Low complexity" evidence="4">
    <location>
        <begin position="156"/>
        <end position="167"/>
    </location>
</feature>
<evidence type="ECO:0000259" key="5">
    <source>
        <dbReference type="PROSITE" id="PS50097"/>
    </source>
</evidence>
<feature type="domain" description="C2H2-type" evidence="6">
    <location>
        <begin position="355"/>
        <end position="383"/>
    </location>
</feature>
<dbReference type="Gene3D" id="3.30.710.10">
    <property type="entry name" value="Potassium Channel Kv1.1, Chain A"/>
    <property type="match status" value="1"/>
</dbReference>
<feature type="region of interest" description="Disordered" evidence="4">
    <location>
        <begin position="130"/>
        <end position="249"/>
    </location>
</feature>
<name>A0ABN7AM13_9HEMI</name>
<dbReference type="InterPro" id="IPR013087">
    <property type="entry name" value="Znf_C2H2_type"/>
</dbReference>
<evidence type="ECO:0000313" key="7">
    <source>
        <dbReference type="EMBL" id="BES93078.1"/>
    </source>
</evidence>
<evidence type="ECO:0000259" key="6">
    <source>
        <dbReference type="PROSITE" id="PS50157"/>
    </source>
</evidence>
<evidence type="ECO:0000256" key="3">
    <source>
        <dbReference type="PROSITE-ProRule" id="PRU00042"/>
    </source>
</evidence>
<keyword evidence="2" id="KW-0539">Nucleus</keyword>
<dbReference type="Pfam" id="PF12874">
    <property type="entry name" value="zf-met"/>
    <property type="match status" value="1"/>
</dbReference>
<comment type="subcellular location">
    <subcellularLocation>
        <location evidence="1">Nucleus</location>
    </subcellularLocation>
</comment>
<dbReference type="PROSITE" id="PS50097">
    <property type="entry name" value="BTB"/>
    <property type="match status" value="1"/>
</dbReference>
<dbReference type="PROSITE" id="PS00028">
    <property type="entry name" value="ZINC_FINGER_C2H2_1"/>
    <property type="match status" value="4"/>
</dbReference>
<dbReference type="InterPro" id="IPR011333">
    <property type="entry name" value="SKP1/BTB/POZ_sf"/>
</dbReference>
<dbReference type="Pfam" id="PF00096">
    <property type="entry name" value="zf-C2H2"/>
    <property type="match status" value="2"/>
</dbReference>
<dbReference type="Gene3D" id="3.30.160.60">
    <property type="entry name" value="Classic Zinc Finger"/>
    <property type="match status" value="3"/>
</dbReference>
<dbReference type="PANTHER" id="PTHR23110">
    <property type="entry name" value="BTB DOMAIN TRANSCRIPTION FACTOR"/>
    <property type="match status" value="1"/>
</dbReference>
<evidence type="ECO:0000256" key="1">
    <source>
        <dbReference type="ARBA" id="ARBA00004123"/>
    </source>
</evidence>
<keyword evidence="3" id="KW-0479">Metal-binding</keyword>
<dbReference type="SUPFAM" id="SSF57667">
    <property type="entry name" value="beta-beta-alpha zinc fingers"/>
    <property type="match status" value="2"/>
</dbReference>
<dbReference type="PROSITE" id="PS50157">
    <property type="entry name" value="ZINC_FINGER_C2H2_2"/>
    <property type="match status" value="3"/>
</dbReference>
<keyword evidence="8" id="KW-1185">Reference proteome</keyword>
<proteinExistence type="predicted"/>
<dbReference type="SUPFAM" id="SSF54695">
    <property type="entry name" value="POZ domain"/>
    <property type="match status" value="1"/>
</dbReference>
<accession>A0ABN7AM13</accession>
<feature type="domain" description="BTB" evidence="5">
    <location>
        <begin position="34"/>
        <end position="109"/>
    </location>
</feature>
<organism evidence="7 8">
    <name type="scientific">Nesidiocoris tenuis</name>
    <dbReference type="NCBI Taxonomy" id="355587"/>
    <lineage>
        <taxon>Eukaryota</taxon>
        <taxon>Metazoa</taxon>
        <taxon>Ecdysozoa</taxon>
        <taxon>Arthropoda</taxon>
        <taxon>Hexapoda</taxon>
        <taxon>Insecta</taxon>
        <taxon>Pterygota</taxon>
        <taxon>Neoptera</taxon>
        <taxon>Paraneoptera</taxon>
        <taxon>Hemiptera</taxon>
        <taxon>Heteroptera</taxon>
        <taxon>Panheteroptera</taxon>
        <taxon>Cimicomorpha</taxon>
        <taxon>Miridae</taxon>
        <taxon>Dicyphina</taxon>
        <taxon>Nesidiocoris</taxon>
    </lineage>
</organism>
<feature type="domain" description="C2H2-type" evidence="6">
    <location>
        <begin position="426"/>
        <end position="449"/>
    </location>
</feature>
<dbReference type="SMART" id="SM00355">
    <property type="entry name" value="ZnF_C2H2"/>
    <property type="match status" value="4"/>
</dbReference>
<protein>
    <submittedName>
        <fullName evidence="7">BTB/POZ domain</fullName>
    </submittedName>
</protein>
<dbReference type="InterPro" id="IPR051095">
    <property type="entry name" value="Dros_DevTransReg"/>
</dbReference>
<gene>
    <name evidence="7" type="ORF">NTJ_05887</name>
</gene>
<evidence type="ECO:0000256" key="4">
    <source>
        <dbReference type="SAM" id="MobiDB-lite"/>
    </source>
</evidence>
<sequence length="467" mass="52219">MAAVLAENYQLKWHSHSVHLHSSVAMLYRSDNFTDVTLVTSDGRYLAAHRFVLSSCSSYLNRVLHLGAINGGMHSPSTPLVVILPPEISYRTMSILLQYMYSGEATVSNDQLNGVLRAGELLRVKGLCHAAGSPNKDKEKRYFSSSMSNQSETHSRAGSASSGRLSANYFQTHNQPSTSKTPEPRNPSVPAPAATSKVIKTAPSSDKSESPMAQTLKNKDKKHLRIKERETRENSEERSNNGDGSGEIIIEENMKIELLVKEEPIDWDDDNDQACIDDMDGHDGTSKSERLQGAHDENNVYAPLTCDLCHETFTTPALWVRHIEKHPVTDVVPPKKRKRPQGDDGNDDEDEFQLLRCELCQKMYTSPADWVRHIQTSHTEEQLAISNSNRRLRKSGLVSCTSCSKSFPSLASMLIHSRTHTGEKPYICCVCEKGFNVKSNLLRHLRTLHDHLISPDQQFQSVIKDPS</sequence>
<dbReference type="PANTHER" id="PTHR23110:SF93">
    <property type="entry name" value="ZINC FINGER AND BTB DOMAIN-CONTAINING PROTEIN 14-LIKE PROTEIN"/>
    <property type="match status" value="1"/>
</dbReference>
<evidence type="ECO:0000256" key="2">
    <source>
        <dbReference type="ARBA" id="ARBA00023242"/>
    </source>
</evidence>
<dbReference type="Pfam" id="PF00651">
    <property type="entry name" value="BTB"/>
    <property type="match status" value="1"/>
</dbReference>
<feature type="compositionally biased region" description="Polar residues" evidence="4">
    <location>
        <begin position="168"/>
        <end position="181"/>
    </location>
</feature>
<dbReference type="EMBL" id="AP028912">
    <property type="protein sequence ID" value="BES93078.1"/>
    <property type="molecule type" value="Genomic_DNA"/>
</dbReference>
<feature type="compositionally biased region" description="Basic and acidic residues" evidence="4">
    <location>
        <begin position="227"/>
        <end position="240"/>
    </location>
</feature>
<dbReference type="InterPro" id="IPR036236">
    <property type="entry name" value="Znf_C2H2_sf"/>
</dbReference>
<dbReference type="Proteomes" id="UP001307889">
    <property type="component" value="Chromosome 4"/>
</dbReference>
<dbReference type="SMART" id="SM00225">
    <property type="entry name" value="BTB"/>
    <property type="match status" value="1"/>
</dbReference>
<evidence type="ECO:0000313" key="8">
    <source>
        <dbReference type="Proteomes" id="UP001307889"/>
    </source>
</evidence>
<dbReference type="InterPro" id="IPR000210">
    <property type="entry name" value="BTB/POZ_dom"/>
</dbReference>
<feature type="compositionally biased region" description="Polar residues" evidence="4">
    <location>
        <begin position="143"/>
        <end position="152"/>
    </location>
</feature>
<keyword evidence="3" id="KW-0862">Zinc</keyword>
<keyword evidence="3" id="KW-0863">Zinc-finger</keyword>